<gene>
    <name evidence="1" type="ORF">FAUST_12114</name>
</gene>
<protein>
    <submittedName>
        <fullName evidence="1">Uncharacterized protein</fullName>
    </submittedName>
</protein>
<feature type="non-terminal residue" evidence="1">
    <location>
        <position position="1"/>
    </location>
</feature>
<dbReference type="EMBL" id="JAAMOD010000863">
    <property type="protein sequence ID" value="KAF5226895.1"/>
    <property type="molecule type" value="Genomic_DNA"/>
</dbReference>
<dbReference type="AlphaFoldDB" id="A0AAN5YX86"/>
<keyword evidence="2" id="KW-1185">Reference proteome</keyword>
<proteinExistence type="predicted"/>
<organism evidence="1 2">
    <name type="scientific">Fusarium austroamericanum</name>
    <dbReference type="NCBI Taxonomy" id="282268"/>
    <lineage>
        <taxon>Eukaryota</taxon>
        <taxon>Fungi</taxon>
        <taxon>Dikarya</taxon>
        <taxon>Ascomycota</taxon>
        <taxon>Pezizomycotina</taxon>
        <taxon>Sordariomycetes</taxon>
        <taxon>Hypocreomycetidae</taxon>
        <taxon>Hypocreales</taxon>
        <taxon>Nectriaceae</taxon>
        <taxon>Fusarium</taxon>
    </lineage>
</organism>
<evidence type="ECO:0000313" key="2">
    <source>
        <dbReference type="Proteomes" id="UP000537989"/>
    </source>
</evidence>
<dbReference type="SUPFAM" id="SSF56112">
    <property type="entry name" value="Protein kinase-like (PK-like)"/>
    <property type="match status" value="1"/>
</dbReference>
<dbReference type="Proteomes" id="UP000537989">
    <property type="component" value="Unassembled WGS sequence"/>
</dbReference>
<reference evidence="1 2" key="1">
    <citation type="submission" date="2020-02" db="EMBL/GenBank/DDBJ databases">
        <title>Identification and distribution of gene clusters putatively required for synthesis of sphingolipid metabolism inhibitors in phylogenetically diverse species of the filamentous fungus Fusarium.</title>
        <authorList>
            <person name="Kim H.-S."/>
            <person name="Busman M."/>
            <person name="Brown D.W."/>
            <person name="Divon H."/>
            <person name="Uhlig S."/>
            <person name="Proctor R.H."/>
        </authorList>
    </citation>
    <scope>NUCLEOTIDE SEQUENCE [LARGE SCALE GENOMIC DNA]</scope>
    <source>
        <strain evidence="1 2">NRRL 2903</strain>
    </source>
</reference>
<comment type="caution">
    <text evidence="1">The sequence shown here is derived from an EMBL/GenBank/DDBJ whole genome shotgun (WGS) entry which is preliminary data.</text>
</comment>
<sequence length="116" mass="13463">VWGIVERNQLFHGIDPEHHEYRRRAHLAEIVALLGPPPKELLACGKLSNKFFTDEGTFIDGIDLPASNSLEEMETLLEGDEKKRFLEFMRKMLQWAPERRSTAGEPFQDDWLQQKA</sequence>
<dbReference type="InterPro" id="IPR011009">
    <property type="entry name" value="Kinase-like_dom_sf"/>
</dbReference>
<evidence type="ECO:0000313" key="1">
    <source>
        <dbReference type="EMBL" id="KAF5226895.1"/>
    </source>
</evidence>
<name>A0AAN5YX86_FUSAU</name>
<accession>A0AAN5YX86</accession>
<dbReference type="Gene3D" id="1.10.510.10">
    <property type="entry name" value="Transferase(Phosphotransferase) domain 1"/>
    <property type="match status" value="1"/>
</dbReference>